<dbReference type="GO" id="GO:0016151">
    <property type="term" value="F:nickel cation binding"/>
    <property type="evidence" value="ECO:0007669"/>
    <property type="project" value="UniProtKB-UniRule"/>
</dbReference>
<dbReference type="SUPFAM" id="SSF69737">
    <property type="entry name" value="Urease metallochaperone UreE, C-terminal domain"/>
    <property type="match status" value="1"/>
</dbReference>
<dbReference type="GO" id="GO:0006457">
    <property type="term" value="P:protein folding"/>
    <property type="evidence" value="ECO:0007669"/>
    <property type="project" value="InterPro"/>
</dbReference>
<accession>A0A1M5J6P5</accession>
<dbReference type="HAMAP" id="MF_00822">
    <property type="entry name" value="UreE"/>
    <property type="match status" value="1"/>
</dbReference>
<dbReference type="GO" id="GO:0065003">
    <property type="term" value="P:protein-containing complex assembly"/>
    <property type="evidence" value="ECO:0007669"/>
    <property type="project" value="InterPro"/>
</dbReference>
<dbReference type="Proteomes" id="UP000184112">
    <property type="component" value="Unassembled WGS sequence"/>
</dbReference>
<evidence type="ECO:0000256" key="2">
    <source>
        <dbReference type="ARBA" id="ARBA00022490"/>
    </source>
</evidence>
<keyword evidence="4 5" id="KW-0143">Chaperone</keyword>
<dbReference type="CDD" id="cd00571">
    <property type="entry name" value="UreE"/>
    <property type="match status" value="1"/>
</dbReference>
<evidence type="ECO:0000256" key="5">
    <source>
        <dbReference type="HAMAP-Rule" id="MF_00822"/>
    </source>
</evidence>
<evidence type="ECO:0000256" key="1">
    <source>
        <dbReference type="ARBA" id="ARBA00004496"/>
    </source>
</evidence>
<dbReference type="RefSeq" id="WP_073408633.1">
    <property type="nucleotide sequence ID" value="NZ_CP158862.1"/>
</dbReference>
<dbReference type="EMBL" id="FQWH01000002">
    <property type="protein sequence ID" value="SHG35959.1"/>
    <property type="molecule type" value="Genomic_DNA"/>
</dbReference>
<dbReference type="InterPro" id="IPR007864">
    <property type="entry name" value="UreE_C_dom"/>
</dbReference>
<dbReference type="GO" id="GO:0019627">
    <property type="term" value="P:urea metabolic process"/>
    <property type="evidence" value="ECO:0007669"/>
    <property type="project" value="InterPro"/>
</dbReference>
<protein>
    <recommendedName>
        <fullName evidence="5">Urease accessory protein UreE</fullName>
    </recommendedName>
</protein>
<reference evidence="7 8" key="1">
    <citation type="submission" date="2016-11" db="EMBL/GenBank/DDBJ databases">
        <authorList>
            <person name="Jaros S."/>
            <person name="Januszkiewicz K."/>
            <person name="Wedrychowicz H."/>
        </authorList>
    </citation>
    <scope>NUCLEOTIDE SEQUENCE [LARGE SCALE GENOMIC DNA]</scope>
    <source>
        <strain evidence="7 8">DSM 6792</strain>
    </source>
</reference>
<feature type="domain" description="UreE urease accessory N-terminal" evidence="6">
    <location>
        <begin position="6"/>
        <end position="70"/>
    </location>
</feature>
<gene>
    <name evidence="5" type="primary">ureE</name>
    <name evidence="7" type="ORF">SAMN05444388_102398</name>
</gene>
<keyword evidence="3 5" id="KW-0533">Nickel</keyword>
<evidence type="ECO:0000256" key="4">
    <source>
        <dbReference type="ARBA" id="ARBA00023186"/>
    </source>
</evidence>
<comment type="function">
    <text evidence="5">Involved in urease metallocenter assembly. Binds nickel. Probably functions as a nickel donor during metallocenter assembly.</text>
</comment>
<sequence>MIINEIEGSLREFDITNRVVDYLEIEWFESTKRIQRKKSKNGQEVAIKFLKEGQRLKHGDVVYADDQKIIVVDIIPCDAIVVKPKSLLEMGSVCYEIGNKHLPMFIQNDEVLIPFEEPIFKWLSASGYHTEKVFTRLTNIVNSTVQPHGHSESSSLFFKIMNIAK</sequence>
<dbReference type="GO" id="GO:0051082">
    <property type="term" value="F:unfolded protein binding"/>
    <property type="evidence" value="ECO:0007669"/>
    <property type="project" value="UniProtKB-UniRule"/>
</dbReference>
<evidence type="ECO:0000313" key="7">
    <source>
        <dbReference type="EMBL" id="SHG35959.1"/>
    </source>
</evidence>
<dbReference type="GO" id="GO:0005737">
    <property type="term" value="C:cytoplasm"/>
    <property type="evidence" value="ECO:0007669"/>
    <property type="project" value="UniProtKB-SubCell"/>
</dbReference>
<evidence type="ECO:0000259" key="6">
    <source>
        <dbReference type="SMART" id="SM00988"/>
    </source>
</evidence>
<dbReference type="Gene3D" id="3.30.70.790">
    <property type="entry name" value="UreE, C-terminal domain"/>
    <property type="match status" value="1"/>
</dbReference>
<dbReference type="SUPFAM" id="SSF69287">
    <property type="entry name" value="Urease metallochaperone UreE, N-terminal domain"/>
    <property type="match status" value="1"/>
</dbReference>
<keyword evidence="2 5" id="KW-0963">Cytoplasm</keyword>
<dbReference type="PIRSF" id="PIRSF036402">
    <property type="entry name" value="Ureas_acces_UreE"/>
    <property type="match status" value="1"/>
</dbReference>
<comment type="similarity">
    <text evidence="5">Belongs to the UreE family.</text>
</comment>
<organism evidence="7 8">
    <name type="scientific">Flavobacterium johnsoniae</name>
    <name type="common">Cytophaga johnsonae</name>
    <dbReference type="NCBI Taxonomy" id="986"/>
    <lineage>
        <taxon>Bacteria</taxon>
        <taxon>Pseudomonadati</taxon>
        <taxon>Bacteroidota</taxon>
        <taxon>Flavobacteriia</taxon>
        <taxon>Flavobacteriales</taxon>
        <taxon>Flavobacteriaceae</taxon>
        <taxon>Flavobacterium</taxon>
    </lineage>
</organism>
<dbReference type="Pfam" id="PF05194">
    <property type="entry name" value="UreE_C"/>
    <property type="match status" value="1"/>
</dbReference>
<dbReference type="Pfam" id="PF02814">
    <property type="entry name" value="UreE_N"/>
    <property type="match status" value="1"/>
</dbReference>
<dbReference type="NCBIfam" id="NF009754">
    <property type="entry name" value="PRK13261.1-6"/>
    <property type="match status" value="1"/>
</dbReference>
<dbReference type="InterPro" id="IPR004029">
    <property type="entry name" value="UreE_N"/>
</dbReference>
<proteinExistence type="inferred from homology"/>
<dbReference type="AlphaFoldDB" id="A0A1M5J6P5"/>
<comment type="subcellular location">
    <subcellularLocation>
        <location evidence="1 5">Cytoplasm</location>
    </subcellularLocation>
</comment>
<name>A0A1M5J6P5_FLAJO</name>
<dbReference type="InterPro" id="IPR036118">
    <property type="entry name" value="UreE_N_sf"/>
</dbReference>
<dbReference type="Gene3D" id="2.60.260.20">
    <property type="entry name" value="Urease metallochaperone UreE, N-terminal domain"/>
    <property type="match status" value="1"/>
</dbReference>
<dbReference type="InterPro" id="IPR012406">
    <property type="entry name" value="UreE"/>
</dbReference>
<dbReference type="SMART" id="SM00988">
    <property type="entry name" value="UreE_N"/>
    <property type="match status" value="1"/>
</dbReference>
<evidence type="ECO:0000256" key="3">
    <source>
        <dbReference type="ARBA" id="ARBA00022596"/>
    </source>
</evidence>
<evidence type="ECO:0000313" key="8">
    <source>
        <dbReference type="Proteomes" id="UP000184112"/>
    </source>
</evidence>